<comment type="caution">
    <text evidence="1">The sequence shown here is derived from an EMBL/GenBank/DDBJ whole genome shotgun (WGS) entry which is preliminary data.</text>
</comment>
<organism evidence="1 2">
    <name type="scientific">Antrihabitans stalagmiti</name>
    <dbReference type="NCBI Taxonomy" id="2799499"/>
    <lineage>
        <taxon>Bacteria</taxon>
        <taxon>Bacillati</taxon>
        <taxon>Actinomycetota</taxon>
        <taxon>Actinomycetes</taxon>
        <taxon>Mycobacteriales</taxon>
        <taxon>Nocardiaceae</taxon>
        <taxon>Antrihabitans</taxon>
    </lineage>
</organism>
<name>A0A934NWT6_9NOCA</name>
<dbReference type="Proteomes" id="UP000655868">
    <property type="component" value="Unassembled WGS sequence"/>
</dbReference>
<proteinExistence type="predicted"/>
<dbReference type="RefSeq" id="WP_199708463.1">
    <property type="nucleotide sequence ID" value="NZ_JAEMNV010000014.1"/>
</dbReference>
<dbReference type="AlphaFoldDB" id="A0A934NWT6"/>
<reference evidence="1" key="1">
    <citation type="submission" date="2020-12" db="EMBL/GenBank/DDBJ databases">
        <title>Antrihabitans popcorni sp. nov. and Antrihabitans auranticaus sp. nov., isolated from a larva cave.</title>
        <authorList>
            <person name="Lee S.D."/>
            <person name="Kim I.S."/>
        </authorList>
    </citation>
    <scope>NUCLEOTIDE SEQUENCE</scope>
    <source>
        <strain evidence="1">YC3-6</strain>
    </source>
</reference>
<accession>A0A934NWT6</accession>
<sequence length="165" mass="17194">MGSRRRYIVWNGATAALTAFLAPVTTGTSLKTMLQVKPTTNISVIAWGYSFDAVPTAQVKVELITTGTVNATVTAYAAGDVVKYDDAGTGASAISLGTSASGFTSSAEGTVTASRLLAGGSTWAQQFSEQFPLDREPGVVANDILRIRATTSVAIGMSCWLAYEE</sequence>
<protein>
    <submittedName>
        <fullName evidence="1">Uncharacterized protein</fullName>
    </submittedName>
</protein>
<gene>
    <name evidence="1" type="ORF">JGU71_28110</name>
</gene>
<evidence type="ECO:0000313" key="1">
    <source>
        <dbReference type="EMBL" id="MBJ8342760.1"/>
    </source>
</evidence>
<keyword evidence="2" id="KW-1185">Reference proteome</keyword>
<evidence type="ECO:0000313" key="2">
    <source>
        <dbReference type="Proteomes" id="UP000655868"/>
    </source>
</evidence>
<dbReference type="EMBL" id="JAEMNV010000014">
    <property type="protein sequence ID" value="MBJ8342760.1"/>
    <property type="molecule type" value="Genomic_DNA"/>
</dbReference>